<dbReference type="EMBL" id="SJSL01000001">
    <property type="protein sequence ID" value="TCD03762.1"/>
    <property type="molecule type" value="Genomic_DNA"/>
</dbReference>
<dbReference type="RefSeq" id="WP_131594684.1">
    <property type="nucleotide sequence ID" value="NZ_SJSL01000001.1"/>
</dbReference>
<evidence type="ECO:0000313" key="3">
    <source>
        <dbReference type="Proteomes" id="UP000293347"/>
    </source>
</evidence>
<proteinExistence type="predicted"/>
<dbReference type="OrthoDB" id="115213at2"/>
<keyword evidence="3" id="KW-1185">Reference proteome</keyword>
<evidence type="ECO:0000259" key="1">
    <source>
        <dbReference type="Pfam" id="PF08818"/>
    </source>
</evidence>
<comment type="caution">
    <text evidence="2">The sequence shown here is derived from an EMBL/GenBank/DDBJ whole genome shotgun (WGS) entry which is preliminary data.</text>
</comment>
<accession>A0A4R0NRK5</accession>
<name>A0A4R0NRK5_9SPHI</name>
<reference evidence="2 3" key="1">
    <citation type="submission" date="2019-02" db="EMBL/GenBank/DDBJ databases">
        <title>Pedobacter sp. RP-1-14 sp. nov., isolated from Arctic soil.</title>
        <authorList>
            <person name="Dahal R.H."/>
        </authorList>
    </citation>
    <scope>NUCLEOTIDE SEQUENCE [LARGE SCALE GENOMIC DNA]</scope>
    <source>
        <strain evidence="2 3">RP-1-14</strain>
    </source>
</reference>
<dbReference type="Proteomes" id="UP000293347">
    <property type="component" value="Unassembled WGS sequence"/>
</dbReference>
<dbReference type="InterPro" id="IPR014922">
    <property type="entry name" value="YdhG-like"/>
</dbReference>
<dbReference type="Gene3D" id="3.90.1150.200">
    <property type="match status" value="1"/>
</dbReference>
<organism evidence="2 3">
    <name type="scientific">Pedobacter psychroterrae</name>
    <dbReference type="NCBI Taxonomy" id="2530453"/>
    <lineage>
        <taxon>Bacteria</taxon>
        <taxon>Pseudomonadati</taxon>
        <taxon>Bacteroidota</taxon>
        <taxon>Sphingobacteriia</taxon>
        <taxon>Sphingobacteriales</taxon>
        <taxon>Sphingobacteriaceae</taxon>
        <taxon>Pedobacter</taxon>
    </lineage>
</organism>
<gene>
    <name evidence="2" type="ORF">EZ437_07365</name>
</gene>
<protein>
    <recommendedName>
        <fullName evidence="1">YdhG-like domain-containing protein</fullName>
    </recommendedName>
</protein>
<sequence length="135" mass="15225">MITTKTDSIEAYISGFPKHIQEILEQIRSTIKSVAPDASEAIKYAIPTFILNGNLVHFAGYKNHIGLYPAPSGMKQFEEEIAMYKTGKGTLQFPIDQPMPLDLIARIVKFRVQENEAKTKKKITFKSVIIYNASF</sequence>
<dbReference type="AlphaFoldDB" id="A0A4R0NRK5"/>
<evidence type="ECO:0000313" key="2">
    <source>
        <dbReference type="EMBL" id="TCD03762.1"/>
    </source>
</evidence>
<feature type="domain" description="YdhG-like" evidence="1">
    <location>
        <begin position="21"/>
        <end position="112"/>
    </location>
</feature>
<dbReference type="SUPFAM" id="SSF159888">
    <property type="entry name" value="YdhG-like"/>
    <property type="match status" value="1"/>
</dbReference>
<dbReference type="Pfam" id="PF08818">
    <property type="entry name" value="DUF1801"/>
    <property type="match status" value="1"/>
</dbReference>